<proteinExistence type="predicted"/>
<sequence>MTVLITYDIKTPYIGDSKNKAVKDAMKEIGYYDTYDINSISHYLPNTCLFKQDITPEQAKGELLNAAVRCSATIERLFATEVSDNHSEITGEPF</sequence>
<accession>A0ABQ2BFG6</accession>
<name>A0ABQ2BFG6_9SPHI</name>
<evidence type="ECO:0000313" key="2">
    <source>
        <dbReference type="Proteomes" id="UP000645390"/>
    </source>
</evidence>
<dbReference type="Proteomes" id="UP000645390">
    <property type="component" value="Unassembled WGS sequence"/>
</dbReference>
<comment type="caution">
    <text evidence="1">The sequence shown here is derived from an EMBL/GenBank/DDBJ whole genome shotgun (WGS) entry which is preliminary data.</text>
</comment>
<keyword evidence="2" id="KW-1185">Reference proteome</keyword>
<dbReference type="RefSeq" id="WP_188412041.1">
    <property type="nucleotide sequence ID" value="NZ_BMDJ01000002.1"/>
</dbReference>
<dbReference type="EMBL" id="BMDJ01000002">
    <property type="protein sequence ID" value="GGI23659.1"/>
    <property type="molecule type" value="Genomic_DNA"/>
</dbReference>
<gene>
    <name evidence="1" type="ORF">GCM10008119_08750</name>
</gene>
<organism evidence="1 2">
    <name type="scientific">Pedobacter mendelii</name>
    <dbReference type="NCBI Taxonomy" id="1908240"/>
    <lineage>
        <taxon>Bacteria</taxon>
        <taxon>Pseudomonadati</taxon>
        <taxon>Bacteroidota</taxon>
        <taxon>Sphingobacteriia</taxon>
        <taxon>Sphingobacteriales</taxon>
        <taxon>Sphingobacteriaceae</taxon>
        <taxon>Pedobacter</taxon>
    </lineage>
</organism>
<protein>
    <submittedName>
        <fullName evidence="1">Uncharacterized protein</fullName>
    </submittedName>
</protein>
<evidence type="ECO:0000313" key="1">
    <source>
        <dbReference type="EMBL" id="GGI23659.1"/>
    </source>
</evidence>
<reference evidence="2" key="1">
    <citation type="journal article" date="2019" name="Int. J. Syst. Evol. Microbiol.">
        <title>The Global Catalogue of Microorganisms (GCM) 10K type strain sequencing project: providing services to taxonomists for standard genome sequencing and annotation.</title>
        <authorList>
            <consortium name="The Broad Institute Genomics Platform"/>
            <consortium name="The Broad Institute Genome Sequencing Center for Infectious Disease"/>
            <person name="Wu L."/>
            <person name="Ma J."/>
        </authorList>
    </citation>
    <scope>NUCLEOTIDE SEQUENCE [LARGE SCALE GENOMIC DNA]</scope>
    <source>
        <strain evidence="2">CCM 8939</strain>
    </source>
</reference>